<evidence type="ECO:0000256" key="2">
    <source>
        <dbReference type="ARBA" id="ARBA00012947"/>
    </source>
</evidence>
<dbReference type="GO" id="GO:0047621">
    <property type="term" value="F:acylpyruvate hydrolase activity"/>
    <property type="evidence" value="ECO:0007669"/>
    <property type="project" value="UniProtKB-EC"/>
</dbReference>
<evidence type="ECO:0000256" key="7">
    <source>
        <dbReference type="ARBA" id="ARBA00044830"/>
    </source>
</evidence>
<dbReference type="Proteomes" id="UP000515163">
    <property type="component" value="Unplaced"/>
</dbReference>
<comment type="catalytic activity">
    <reaction evidence="12">
        <text>3-fumarylpyruvate + H2O = fumarate + pyruvate + H(+)</text>
        <dbReference type="Rhea" id="RHEA:26168"/>
        <dbReference type="ChEBI" id="CHEBI:15361"/>
        <dbReference type="ChEBI" id="CHEBI:15377"/>
        <dbReference type="ChEBI" id="CHEBI:15378"/>
        <dbReference type="ChEBI" id="CHEBI:16854"/>
        <dbReference type="ChEBI" id="CHEBI:29806"/>
    </reaction>
</comment>
<comment type="catalytic activity">
    <reaction evidence="8">
        <text>oxaloacetate = enol-oxaloacetate</text>
        <dbReference type="Rhea" id="RHEA:16021"/>
        <dbReference type="ChEBI" id="CHEBI:16452"/>
        <dbReference type="ChEBI" id="CHEBI:17479"/>
        <dbReference type="EC" id="5.3.2.2"/>
    </reaction>
    <physiologicalReaction direction="right-to-left" evidence="8">
        <dbReference type="Rhea" id="RHEA:16023"/>
    </physiologicalReaction>
</comment>
<dbReference type="FunFam" id="3.90.850.10:FF:000003">
    <property type="entry name" value="Fumarylacetoacetate hydrolase domain-containing 1"/>
    <property type="match status" value="1"/>
</dbReference>
<evidence type="ECO:0000256" key="13">
    <source>
        <dbReference type="ARBA" id="ARBA00047973"/>
    </source>
</evidence>
<dbReference type="FunCoup" id="A0A6P8IP75">
    <property type="interactions" value="1883"/>
</dbReference>
<dbReference type="PANTHER" id="PTHR11820">
    <property type="entry name" value="ACYLPYRUVASE"/>
    <property type="match status" value="1"/>
</dbReference>
<evidence type="ECO:0000256" key="11">
    <source>
        <dbReference type="ARBA" id="ARBA00047858"/>
    </source>
</evidence>
<dbReference type="InterPro" id="IPR036663">
    <property type="entry name" value="Fumarylacetoacetase_C_sf"/>
</dbReference>
<dbReference type="GO" id="GO:0008948">
    <property type="term" value="F:oxaloacetate decarboxylase activity"/>
    <property type="evidence" value="ECO:0007669"/>
    <property type="project" value="UniProtKB-EC"/>
</dbReference>
<sequence>MAKELRRFMEFGRKIVAIGRNYRDHAAELGNPIPEKPLIFLKPTSSYVCEGGNIEIPYGYKELHHEVELGVVIGKNGSCIPESDALSYIGGYALAIDMTNRKLQNEDKKKGHPWSIAKGFDTACPISNFFSKSEIADPDNLRLWLKVDEELKQDGSTCDMMFKIPFLISYVSKVMSLEEGDLLITGTPSGVSAVKAGQMITAGIGDILSMKFPVVQKS</sequence>
<dbReference type="InParanoid" id="A0A6P8IP75"/>
<protein>
    <recommendedName>
        <fullName evidence="10">Oxaloacetate tautomerase FAHD1, mitochondrial</fullName>
        <ecNumber evidence="5">3.7.1.5</ecNumber>
        <ecNumber evidence="2">4.1.1.112</ecNumber>
        <ecNumber evidence="9">5.3.2.2</ecNumber>
    </recommendedName>
    <alternativeName>
        <fullName evidence="7">Acylpyruvase FAHD1</fullName>
    </alternativeName>
    <alternativeName>
        <fullName evidence="6">Fumarylacetoacetate hydrolase domain-containing protein 1</fullName>
    </alternativeName>
    <alternativeName>
        <fullName evidence="4">Oxaloacetate decarboxylase</fullName>
    </alternativeName>
</protein>
<keyword evidence="16" id="KW-1185">Reference proteome</keyword>
<evidence type="ECO:0000256" key="3">
    <source>
        <dbReference type="ARBA" id="ARBA00022723"/>
    </source>
</evidence>
<comment type="similarity">
    <text evidence="1">Belongs to the FAH family.</text>
</comment>
<evidence type="ECO:0000256" key="12">
    <source>
        <dbReference type="ARBA" id="ARBA00047963"/>
    </source>
</evidence>
<evidence type="ECO:0000256" key="5">
    <source>
        <dbReference type="ARBA" id="ARBA00039040"/>
    </source>
</evidence>
<comment type="catalytic activity">
    <reaction evidence="14">
        <text>acetylpyruvate + H2O = acetate + pyruvate + H(+)</text>
        <dbReference type="Rhea" id="RHEA:16097"/>
        <dbReference type="ChEBI" id="CHEBI:15360"/>
        <dbReference type="ChEBI" id="CHEBI:15361"/>
        <dbReference type="ChEBI" id="CHEBI:15377"/>
        <dbReference type="ChEBI" id="CHEBI:15378"/>
        <dbReference type="ChEBI" id="CHEBI:30089"/>
    </reaction>
</comment>
<evidence type="ECO:0000256" key="1">
    <source>
        <dbReference type="ARBA" id="ARBA00010211"/>
    </source>
</evidence>
<dbReference type="Gene3D" id="3.90.850.10">
    <property type="entry name" value="Fumarylacetoacetase-like, C-terminal domain"/>
    <property type="match status" value="1"/>
</dbReference>
<organism evidence="16 17">
    <name type="scientific">Actinia tenebrosa</name>
    <name type="common">Australian red waratah sea anemone</name>
    <dbReference type="NCBI Taxonomy" id="6105"/>
    <lineage>
        <taxon>Eukaryota</taxon>
        <taxon>Metazoa</taxon>
        <taxon>Cnidaria</taxon>
        <taxon>Anthozoa</taxon>
        <taxon>Hexacorallia</taxon>
        <taxon>Actiniaria</taxon>
        <taxon>Actiniidae</taxon>
        <taxon>Actinia</taxon>
    </lineage>
</organism>
<reference evidence="17" key="1">
    <citation type="submission" date="2025-08" db="UniProtKB">
        <authorList>
            <consortium name="RefSeq"/>
        </authorList>
    </citation>
    <scope>IDENTIFICATION</scope>
    <source>
        <tissue evidence="17">Tentacle</tissue>
    </source>
</reference>
<evidence type="ECO:0000256" key="14">
    <source>
        <dbReference type="ARBA" id="ARBA00048846"/>
    </source>
</evidence>
<dbReference type="GO" id="GO:0018773">
    <property type="term" value="F:acetylpyruvate hydrolase activity"/>
    <property type="evidence" value="ECO:0007669"/>
    <property type="project" value="TreeGrafter"/>
</dbReference>
<dbReference type="RefSeq" id="XP_031568836.1">
    <property type="nucleotide sequence ID" value="XM_031712976.1"/>
</dbReference>
<evidence type="ECO:0000313" key="17">
    <source>
        <dbReference type="RefSeq" id="XP_031568836.1"/>
    </source>
</evidence>
<evidence type="ECO:0000256" key="6">
    <source>
        <dbReference type="ARBA" id="ARBA00042340"/>
    </source>
</evidence>
<proteinExistence type="inferred from homology"/>
<evidence type="ECO:0000259" key="15">
    <source>
        <dbReference type="Pfam" id="PF01557"/>
    </source>
</evidence>
<dbReference type="KEGG" id="aten:116303444"/>
<dbReference type="EC" id="3.7.1.5" evidence="5"/>
<evidence type="ECO:0000256" key="9">
    <source>
        <dbReference type="ARBA" id="ARBA00044973"/>
    </source>
</evidence>
<keyword evidence="3" id="KW-0479">Metal-binding</keyword>
<dbReference type="PANTHER" id="PTHR11820:SF7">
    <property type="entry name" value="ACYLPYRUVASE FAHD1, MITOCHONDRIAL"/>
    <property type="match status" value="1"/>
</dbReference>
<dbReference type="GO" id="GO:0050163">
    <property type="term" value="F:oxaloacetate tautomerase activity"/>
    <property type="evidence" value="ECO:0007669"/>
    <property type="project" value="UniProtKB-EC"/>
</dbReference>
<dbReference type="OrthoDB" id="411064at2759"/>
<dbReference type="AlphaFoldDB" id="A0A6P8IP75"/>
<feature type="domain" description="Fumarylacetoacetase-like C-terminal" evidence="15">
    <location>
        <begin position="14"/>
        <end position="214"/>
    </location>
</feature>
<comment type="catalytic activity">
    <reaction evidence="11">
        <text>a 3-acylpyruvate + H2O = a carboxylate + pyruvate + H(+)</text>
        <dbReference type="Rhea" id="RHEA:19009"/>
        <dbReference type="ChEBI" id="CHEBI:15361"/>
        <dbReference type="ChEBI" id="CHEBI:15377"/>
        <dbReference type="ChEBI" id="CHEBI:15378"/>
        <dbReference type="ChEBI" id="CHEBI:29067"/>
        <dbReference type="ChEBI" id="CHEBI:57278"/>
        <dbReference type="EC" id="3.7.1.5"/>
    </reaction>
</comment>
<evidence type="ECO:0000256" key="8">
    <source>
        <dbReference type="ARBA" id="ARBA00044911"/>
    </source>
</evidence>
<evidence type="ECO:0000256" key="4">
    <source>
        <dbReference type="ARBA" id="ARBA00032305"/>
    </source>
</evidence>
<dbReference type="EC" id="4.1.1.112" evidence="2"/>
<evidence type="ECO:0000313" key="16">
    <source>
        <dbReference type="Proteomes" id="UP000515163"/>
    </source>
</evidence>
<evidence type="ECO:0000256" key="10">
    <source>
        <dbReference type="ARBA" id="ARBA00044980"/>
    </source>
</evidence>
<dbReference type="EC" id="5.3.2.2" evidence="9"/>
<dbReference type="GO" id="GO:0005739">
    <property type="term" value="C:mitochondrion"/>
    <property type="evidence" value="ECO:0007669"/>
    <property type="project" value="TreeGrafter"/>
</dbReference>
<name>A0A6P8IP75_ACTTE</name>
<dbReference type="GO" id="GO:0019752">
    <property type="term" value="P:carboxylic acid metabolic process"/>
    <property type="evidence" value="ECO:0007669"/>
    <property type="project" value="UniProtKB-ARBA"/>
</dbReference>
<dbReference type="GeneID" id="116303444"/>
<dbReference type="Pfam" id="PF01557">
    <property type="entry name" value="FAA_hydrolase"/>
    <property type="match status" value="1"/>
</dbReference>
<dbReference type="InterPro" id="IPR011234">
    <property type="entry name" value="Fumarylacetoacetase-like_C"/>
</dbReference>
<gene>
    <name evidence="17" type="primary">LOC116303444</name>
</gene>
<accession>A0A6P8IP75</accession>
<dbReference type="SUPFAM" id="SSF56529">
    <property type="entry name" value="FAH"/>
    <property type="match status" value="1"/>
</dbReference>
<dbReference type="GO" id="GO:0046872">
    <property type="term" value="F:metal ion binding"/>
    <property type="evidence" value="ECO:0007669"/>
    <property type="project" value="UniProtKB-KW"/>
</dbReference>
<comment type="catalytic activity">
    <reaction evidence="13">
        <text>oxaloacetate + H(+) = pyruvate + CO2</text>
        <dbReference type="Rhea" id="RHEA:15641"/>
        <dbReference type="ChEBI" id="CHEBI:15361"/>
        <dbReference type="ChEBI" id="CHEBI:15378"/>
        <dbReference type="ChEBI" id="CHEBI:16452"/>
        <dbReference type="ChEBI" id="CHEBI:16526"/>
        <dbReference type="EC" id="4.1.1.112"/>
    </reaction>
</comment>